<dbReference type="EMBL" id="AQHR01000054">
    <property type="protein sequence ID" value="EON77512.1"/>
    <property type="molecule type" value="Genomic_DNA"/>
</dbReference>
<organism evidence="2 3">
    <name type="scientific">Lunatimonas lonarensis</name>
    <dbReference type="NCBI Taxonomy" id="1232681"/>
    <lineage>
        <taxon>Bacteria</taxon>
        <taxon>Pseudomonadati</taxon>
        <taxon>Bacteroidota</taxon>
        <taxon>Cytophagia</taxon>
        <taxon>Cytophagales</taxon>
        <taxon>Cyclobacteriaceae</taxon>
    </lineage>
</organism>
<keyword evidence="2" id="KW-0812">Transmembrane</keyword>
<feature type="compositionally biased region" description="Low complexity" evidence="1">
    <location>
        <begin position="403"/>
        <end position="434"/>
    </location>
</feature>
<dbReference type="OrthoDB" id="5485224at2"/>
<dbReference type="RefSeq" id="WP_010854180.1">
    <property type="nucleotide sequence ID" value="NZ_AQHR01000054.1"/>
</dbReference>
<feature type="compositionally biased region" description="Low complexity" evidence="1">
    <location>
        <begin position="477"/>
        <end position="488"/>
    </location>
</feature>
<feature type="compositionally biased region" description="Polar residues" evidence="1">
    <location>
        <begin position="373"/>
        <end position="392"/>
    </location>
</feature>
<dbReference type="AlphaFoldDB" id="R7ZTV5"/>
<accession>R7ZTV5</accession>
<proteinExistence type="predicted"/>
<sequence>MRTYLKNRLYNTFLGGWMAMVLLVFTVSQPAEASLNARGVSFQVFYDGLAPYGDWVMDPTYGYIWIPMVDAGFQPYRTNGYWVNSRFGNTWVSYYDWGWAPFHYGRWFFSDFYGWAWVPGYEWGPAWVQWRTGGGYYGWAPLMPHVGVHVSVGFPVNYWVFVPRRRFLARNIYNYYIPPRNVTVIYNQTTVINNTYVYNNRTYVAGPSRTELQRVTRSRVPVYEVANGNRPGRANLESNQLTLYRPEVTPSNRLGNAVDVRPARSYTSSEYQEMRRNASGDRAVAGDSRSSRQQENRATVPATNNPRSTASNTRGEVDQVARSPRAVAADAPASSRSAQPVSRTQPTTERGTVAEPNRPVQATPQRSAAPVQRDNTVNRPTTSESSRVQSTPSRDRSEAVRPATAGSSGSNGASIQSSQRPTSSQSQARPAASAGNRMSSTPSQGRQPQVGQTPRASQPQSRVAPASRNNQRTDVGVRPQSRSQSRVSSPPPARNSPATNSSRSGNSTTQGRRGN</sequence>
<name>R7ZTV5_9BACT</name>
<evidence type="ECO:0000313" key="2">
    <source>
        <dbReference type="EMBL" id="EON77512.1"/>
    </source>
</evidence>
<protein>
    <submittedName>
        <fullName evidence="2">Putative prolin-rich transmembrane protein</fullName>
    </submittedName>
</protein>
<keyword evidence="2" id="KW-0472">Membrane</keyword>
<dbReference type="Proteomes" id="UP000013909">
    <property type="component" value="Unassembled WGS sequence"/>
</dbReference>
<comment type="caution">
    <text evidence="2">The sequence shown here is derived from an EMBL/GenBank/DDBJ whole genome shotgun (WGS) entry which is preliminary data.</text>
</comment>
<dbReference type="Pfam" id="PF20245">
    <property type="entry name" value="DUF6600"/>
    <property type="match status" value="1"/>
</dbReference>
<gene>
    <name evidence="2" type="ORF">ADIS_2042</name>
</gene>
<feature type="region of interest" description="Disordered" evidence="1">
    <location>
        <begin position="247"/>
        <end position="515"/>
    </location>
</feature>
<dbReference type="PATRIC" id="fig|1288963.3.peg.2033"/>
<dbReference type="STRING" id="1232681.ADIS_2042"/>
<feature type="compositionally biased region" description="Polar residues" evidence="1">
    <location>
        <begin position="334"/>
        <end position="350"/>
    </location>
</feature>
<reference evidence="2 3" key="1">
    <citation type="submission" date="2013-02" db="EMBL/GenBank/DDBJ databases">
        <title>A novel strain isolated from Lonar lake, Maharashtra, India.</title>
        <authorList>
            <person name="Singh A."/>
        </authorList>
    </citation>
    <scope>NUCLEOTIDE SEQUENCE [LARGE SCALE GENOMIC DNA]</scope>
    <source>
        <strain evidence="2 3">AK24</strain>
    </source>
</reference>
<feature type="compositionally biased region" description="Polar residues" evidence="1">
    <location>
        <begin position="296"/>
        <end position="314"/>
    </location>
</feature>
<evidence type="ECO:0000313" key="3">
    <source>
        <dbReference type="Proteomes" id="UP000013909"/>
    </source>
</evidence>
<dbReference type="InterPro" id="IPR046535">
    <property type="entry name" value="DUF6600"/>
</dbReference>
<evidence type="ECO:0000256" key="1">
    <source>
        <dbReference type="SAM" id="MobiDB-lite"/>
    </source>
</evidence>
<keyword evidence="3" id="KW-1185">Reference proteome</keyword>
<feature type="compositionally biased region" description="Polar residues" evidence="1">
    <location>
        <begin position="436"/>
        <end position="473"/>
    </location>
</feature>
<feature type="compositionally biased region" description="Polar residues" evidence="1">
    <location>
        <begin position="496"/>
        <end position="515"/>
    </location>
</feature>